<feature type="transmembrane region" description="Helical" evidence="8">
    <location>
        <begin position="36"/>
        <end position="57"/>
    </location>
</feature>
<proteinExistence type="inferred from homology"/>
<evidence type="ECO:0000256" key="2">
    <source>
        <dbReference type="ARBA" id="ARBA00010735"/>
    </source>
</evidence>
<accession>A0A1G8DE39</accession>
<comment type="similarity">
    <text evidence="2">Belongs to the AzlC family.</text>
</comment>
<sequence>MPMSSPEPDAAPPLSALALTTPVAMGYIPLGIVFGFLFVQAGGAGWLAILTSIFVYAGASQYMMIPMLAAGLPIGTIALATLVVNLRHVFYGLSLLDRFPARGPLRAYLIFALTDETFSLLTTLPASTPPRRLALVAALNHFWWVLGSSIGALVGAQARLTLAGLDFCLAALFAVLTVEQWRSKQSPAPLWIALGAYAIVTVLAPSHALLLAIALSVLGGVFWQSRANPATEAADD</sequence>
<feature type="transmembrane region" description="Helical" evidence="8">
    <location>
        <begin position="160"/>
        <end position="178"/>
    </location>
</feature>
<keyword evidence="7 8" id="KW-0472">Membrane</keyword>
<evidence type="ECO:0000313" key="9">
    <source>
        <dbReference type="EMBL" id="SDH55965.1"/>
    </source>
</evidence>
<keyword evidence="5 8" id="KW-0812">Transmembrane</keyword>
<evidence type="ECO:0000256" key="1">
    <source>
        <dbReference type="ARBA" id="ARBA00004651"/>
    </source>
</evidence>
<keyword evidence="3" id="KW-0813">Transport</keyword>
<evidence type="ECO:0000256" key="5">
    <source>
        <dbReference type="ARBA" id="ARBA00022692"/>
    </source>
</evidence>
<feature type="transmembrane region" description="Helical" evidence="8">
    <location>
        <begin position="64"/>
        <end position="85"/>
    </location>
</feature>
<dbReference type="AlphaFoldDB" id="A0A1G8DE39"/>
<dbReference type="EMBL" id="FNCY01000006">
    <property type="protein sequence ID" value="SDH55965.1"/>
    <property type="molecule type" value="Genomic_DNA"/>
</dbReference>
<dbReference type="PANTHER" id="PTHR34979">
    <property type="entry name" value="INNER MEMBRANE PROTEIN YGAZ"/>
    <property type="match status" value="1"/>
</dbReference>
<feature type="transmembrane region" description="Helical" evidence="8">
    <location>
        <begin position="133"/>
        <end position="154"/>
    </location>
</feature>
<dbReference type="GO" id="GO:0005886">
    <property type="term" value="C:plasma membrane"/>
    <property type="evidence" value="ECO:0007669"/>
    <property type="project" value="UniProtKB-SubCell"/>
</dbReference>
<evidence type="ECO:0000256" key="6">
    <source>
        <dbReference type="ARBA" id="ARBA00022989"/>
    </source>
</evidence>
<feature type="transmembrane region" description="Helical" evidence="8">
    <location>
        <begin position="105"/>
        <end position="126"/>
    </location>
</feature>
<protein>
    <submittedName>
        <fullName evidence="9">4-azaleucine resistance probable transporter AzlC</fullName>
    </submittedName>
</protein>
<dbReference type="InterPro" id="IPR011606">
    <property type="entry name" value="Brnchd-chn_aa_trnsp_permease"/>
</dbReference>
<gene>
    <name evidence="9" type="ORF">SAMN05660652_01902</name>
</gene>
<comment type="subcellular location">
    <subcellularLocation>
        <location evidence="1">Cell membrane</location>
        <topology evidence="1">Multi-pass membrane protein</topology>
    </subcellularLocation>
</comment>
<reference evidence="9 10" key="1">
    <citation type="submission" date="2016-10" db="EMBL/GenBank/DDBJ databases">
        <authorList>
            <person name="de Groot N.N."/>
        </authorList>
    </citation>
    <scope>NUCLEOTIDE SEQUENCE [LARGE SCALE GENOMIC DNA]</scope>
    <source>
        <strain evidence="9 10">DSM 5885</strain>
    </source>
</reference>
<evidence type="ECO:0000256" key="7">
    <source>
        <dbReference type="ARBA" id="ARBA00023136"/>
    </source>
</evidence>
<evidence type="ECO:0000256" key="3">
    <source>
        <dbReference type="ARBA" id="ARBA00022448"/>
    </source>
</evidence>
<evidence type="ECO:0000313" key="10">
    <source>
        <dbReference type="Proteomes" id="UP000198607"/>
    </source>
</evidence>
<feature type="transmembrane region" description="Helical" evidence="8">
    <location>
        <begin position="190"/>
        <end position="223"/>
    </location>
</feature>
<keyword evidence="10" id="KW-1185">Reference proteome</keyword>
<dbReference type="GO" id="GO:1903785">
    <property type="term" value="P:L-valine transmembrane transport"/>
    <property type="evidence" value="ECO:0007669"/>
    <property type="project" value="TreeGrafter"/>
</dbReference>
<dbReference type="PANTHER" id="PTHR34979:SF1">
    <property type="entry name" value="INNER MEMBRANE PROTEIN YGAZ"/>
    <property type="match status" value="1"/>
</dbReference>
<dbReference type="Pfam" id="PF03591">
    <property type="entry name" value="AzlC"/>
    <property type="match status" value="1"/>
</dbReference>
<evidence type="ECO:0000256" key="4">
    <source>
        <dbReference type="ARBA" id="ARBA00022475"/>
    </source>
</evidence>
<organism evidence="9 10">
    <name type="scientific">Propionivibrio dicarboxylicus</name>
    <dbReference type="NCBI Taxonomy" id="83767"/>
    <lineage>
        <taxon>Bacteria</taxon>
        <taxon>Pseudomonadati</taxon>
        <taxon>Pseudomonadota</taxon>
        <taxon>Betaproteobacteria</taxon>
        <taxon>Rhodocyclales</taxon>
        <taxon>Rhodocyclaceae</taxon>
        <taxon>Propionivibrio</taxon>
    </lineage>
</organism>
<keyword evidence="6 8" id="KW-1133">Transmembrane helix</keyword>
<keyword evidence="4" id="KW-1003">Cell membrane</keyword>
<name>A0A1G8DE39_9RHOO</name>
<dbReference type="STRING" id="83767.SAMN05660652_01902"/>
<dbReference type="Proteomes" id="UP000198607">
    <property type="component" value="Unassembled WGS sequence"/>
</dbReference>
<evidence type="ECO:0000256" key="8">
    <source>
        <dbReference type="SAM" id="Phobius"/>
    </source>
</evidence>